<name>A0ACC1K0Z3_9FUNG</name>
<organism evidence="1 2">
    <name type="scientific">Coemansia nantahalensis</name>
    <dbReference type="NCBI Taxonomy" id="2789366"/>
    <lineage>
        <taxon>Eukaryota</taxon>
        <taxon>Fungi</taxon>
        <taxon>Fungi incertae sedis</taxon>
        <taxon>Zoopagomycota</taxon>
        <taxon>Kickxellomycotina</taxon>
        <taxon>Kickxellomycetes</taxon>
        <taxon>Kickxellales</taxon>
        <taxon>Kickxellaceae</taxon>
        <taxon>Coemansia</taxon>
    </lineage>
</organism>
<keyword evidence="2" id="KW-1185">Reference proteome</keyword>
<comment type="caution">
    <text evidence="1">The sequence shown here is derived from an EMBL/GenBank/DDBJ whole genome shotgun (WGS) entry which is preliminary data.</text>
</comment>
<reference evidence="1" key="1">
    <citation type="submission" date="2022-07" db="EMBL/GenBank/DDBJ databases">
        <title>Phylogenomic reconstructions and comparative analyses of Kickxellomycotina fungi.</title>
        <authorList>
            <person name="Reynolds N.K."/>
            <person name="Stajich J.E."/>
            <person name="Barry K."/>
            <person name="Grigoriev I.V."/>
            <person name="Crous P."/>
            <person name="Smith M.E."/>
        </authorList>
    </citation>
    <scope>NUCLEOTIDE SEQUENCE</scope>
    <source>
        <strain evidence="1">CBS 109366</strain>
    </source>
</reference>
<feature type="non-terminal residue" evidence="1">
    <location>
        <position position="1"/>
    </location>
</feature>
<protein>
    <submittedName>
        <fullName evidence="1">Autophagy- protein 2</fullName>
    </submittedName>
</protein>
<evidence type="ECO:0000313" key="2">
    <source>
        <dbReference type="Proteomes" id="UP001140234"/>
    </source>
</evidence>
<gene>
    <name evidence="1" type="primary">ATG2_1</name>
    <name evidence="1" type="ORF">IWQ57_002393</name>
</gene>
<dbReference type="EMBL" id="JANBUJ010000609">
    <property type="protein sequence ID" value="KAJ2771037.1"/>
    <property type="molecule type" value="Genomic_DNA"/>
</dbReference>
<accession>A0ACC1K0Z3</accession>
<dbReference type="Proteomes" id="UP001140234">
    <property type="component" value="Unassembled WGS sequence"/>
</dbReference>
<sequence>RVRLSGTQLFLSNALVERGRVYVSAESNQLRLSSFVDGRETEVVLSHTFATPLAPMLTPQLSLFLLTAPSIAAESEVVVKTTWTTLDYASDSACFRELEAFFRSSGASDMAQPPPKPMRLSLNVQNSSLRWRPAGDPRLSSAVVSIDSLAVIVGLNLPVPERDSEELHYYVEGLSVFGRSADAAPHSAVPVASDAWVSTGRFWRDHGFAALLHMDMVDLASKSREADDNGGSGGPLVDLRLYSEALVVNACADSSATLPALLQGLLRDIAGSPAAEGDSQAAAADRQQRRSASGPRTLEQQSDDIFGDVDEDTFGVPASYGSAHAPARSVGSRRSFTRDFEDGRDDISKLALDDYFAAQEPPDVADEYEVVGGQALSPTSPVHPSYTRREPAAGVRRYTGVPIQPVPRQPPVLSPRNSGGSAASRRHSLTDRDAALFVGDAEDLAFSDVSEDESSIDLRDYAGLSGDSDSGSDLDGVNRHQQRRQQQQQQRSLRLQSRFAAGSAAPSGSVVLEPARQASRYAAQRPADVHPPRARFIDLPSDAGSSVPVKVTVPDDVIGGQFIGDSAQAPPARADGQGGFGIIDDYFGAPGADETCADEGEGGLPAGEGAVLSLAVDVARIEVRLYAGQDWFAPAEQTPPPPAADDLGIIPTYMDALDDAEDPMADHGYARTSASLPDDRGLYGFYGSPLESPQRPPPAPRSGPGRRSAAPKIRLRATQVHSEFRQFAASSATAFELGLSIDALEILDELESSEWSKFLTRRRDAETGLPATLHSLATARNRQLLTAGTGDADRVTGARMRRQRSSKWAASNAEPMVGLQIEAVRPYPALPTEELRMDVDVAPLRCYIHQDALDFIIGFFEAAEHHTAPRGDAGRPAAPAAGKWTQPAAPRPYFQIVRVAPINVIFDYKPRRTRTATAATARVPSGSAGTSPAAAAKAPAKAPAEGPARRPVELLNLFPLEDAEMTLRMVKARGVAGLGKLVRELGRTWLPHLAQTQIPSVVSGVAPLRSLVNLGSGVADLVLLPLEQYRRDGRLVQGIRRGAQSFARTTALEAIQLGAKVAVNAQTLLEQTGDILNVDIASSGDSASAAHSHESRRDAALASTSWDAADRSISAASFGTAPPWATAAAADRPGTAVVELEGWPDSAPEHGAGSGGKRRGVFGRSKYARQPENLTEGVRQAYSSLRTNVGGAVQTILAIPVVVQEDATDEDGDAAAPATAGRSSVHGSVRAVVRAVPVAVLKPMIGATEAVSKTLLGLRNTMEPARRSQLEDKYKARSLGSKRR</sequence>
<proteinExistence type="predicted"/>
<evidence type="ECO:0000313" key="1">
    <source>
        <dbReference type="EMBL" id="KAJ2771037.1"/>
    </source>
</evidence>